<dbReference type="InterPro" id="IPR003439">
    <property type="entry name" value="ABC_transporter-like_ATP-bd"/>
</dbReference>
<evidence type="ECO:0000256" key="6">
    <source>
        <dbReference type="ARBA" id="ARBA00023136"/>
    </source>
</evidence>
<keyword evidence="11" id="KW-1185">Reference proteome</keyword>
<keyword evidence="6 7" id="KW-0472">Membrane</keyword>
<feature type="domain" description="ABC transmembrane type-1" evidence="9">
    <location>
        <begin position="9"/>
        <end position="292"/>
    </location>
</feature>
<reference evidence="10 11" key="1">
    <citation type="submission" date="2016-10" db="EMBL/GenBank/DDBJ databases">
        <authorList>
            <person name="Varghese N."/>
            <person name="Submissions S."/>
        </authorList>
    </citation>
    <scope>NUCLEOTIDE SEQUENCE [LARGE SCALE GENOMIC DNA]</scope>
    <source>
        <strain evidence="10 11">DSM 9169</strain>
    </source>
</reference>
<dbReference type="PROSITE" id="PS50893">
    <property type="entry name" value="ABC_TRANSPORTER_2"/>
    <property type="match status" value="1"/>
</dbReference>
<dbReference type="PANTHER" id="PTHR24221">
    <property type="entry name" value="ATP-BINDING CASSETTE SUB-FAMILY B"/>
    <property type="match status" value="1"/>
</dbReference>
<feature type="transmembrane region" description="Helical" evidence="7">
    <location>
        <begin position="263"/>
        <end position="286"/>
    </location>
</feature>
<name>A0ABY0V579_9ACTO</name>
<dbReference type="Gene3D" id="1.20.1560.10">
    <property type="entry name" value="ABC transporter type 1, transmembrane domain"/>
    <property type="match status" value="1"/>
</dbReference>
<dbReference type="RefSeq" id="WP_257590359.1">
    <property type="nucleotide sequence ID" value="NZ_LT629792.1"/>
</dbReference>
<feature type="transmembrane region" description="Helical" evidence="7">
    <location>
        <begin position="233"/>
        <end position="257"/>
    </location>
</feature>
<dbReference type="SMART" id="SM00382">
    <property type="entry name" value="AAA"/>
    <property type="match status" value="1"/>
</dbReference>
<feature type="domain" description="ABC transporter" evidence="8">
    <location>
        <begin position="323"/>
        <end position="556"/>
    </location>
</feature>
<comment type="subcellular location">
    <subcellularLocation>
        <location evidence="1">Cell membrane</location>
        <topology evidence="1">Multi-pass membrane protein</topology>
    </subcellularLocation>
</comment>
<evidence type="ECO:0000259" key="9">
    <source>
        <dbReference type="PROSITE" id="PS50929"/>
    </source>
</evidence>
<dbReference type="InterPro" id="IPR027417">
    <property type="entry name" value="P-loop_NTPase"/>
</dbReference>
<feature type="transmembrane region" description="Helical" evidence="7">
    <location>
        <begin position="150"/>
        <end position="167"/>
    </location>
</feature>
<dbReference type="Pfam" id="PF00005">
    <property type="entry name" value="ABC_tran"/>
    <property type="match status" value="1"/>
</dbReference>
<dbReference type="InterPro" id="IPR039421">
    <property type="entry name" value="Type_1_exporter"/>
</dbReference>
<feature type="transmembrane region" description="Helical" evidence="7">
    <location>
        <begin position="124"/>
        <end position="144"/>
    </location>
</feature>
<accession>A0ABY0V579</accession>
<proteinExistence type="predicted"/>
<gene>
    <name evidence="10" type="ORF">SAMN04489714_0247</name>
</gene>
<keyword evidence="3" id="KW-0547">Nucleotide-binding</keyword>
<dbReference type="Proteomes" id="UP000198976">
    <property type="component" value="Chromosome I"/>
</dbReference>
<protein>
    <submittedName>
        <fullName evidence="10">ATP-binding cassette, subfamily B</fullName>
    </submittedName>
</protein>
<dbReference type="InterPro" id="IPR003593">
    <property type="entry name" value="AAA+_ATPase"/>
</dbReference>
<evidence type="ECO:0000256" key="2">
    <source>
        <dbReference type="ARBA" id="ARBA00022692"/>
    </source>
</evidence>
<keyword evidence="2 7" id="KW-0812">Transmembrane</keyword>
<feature type="transmembrane region" description="Helical" evidence="7">
    <location>
        <begin position="43"/>
        <end position="63"/>
    </location>
</feature>
<dbReference type="InterPro" id="IPR036640">
    <property type="entry name" value="ABC1_TM_sf"/>
</dbReference>
<feature type="transmembrane region" description="Helical" evidence="7">
    <location>
        <begin position="12"/>
        <end position="37"/>
    </location>
</feature>
<dbReference type="Gene3D" id="3.40.50.300">
    <property type="entry name" value="P-loop containing nucleotide triphosphate hydrolases"/>
    <property type="match status" value="1"/>
</dbReference>
<dbReference type="EMBL" id="LT629792">
    <property type="protein sequence ID" value="SDT86102.1"/>
    <property type="molecule type" value="Genomic_DNA"/>
</dbReference>
<dbReference type="InterPro" id="IPR017871">
    <property type="entry name" value="ABC_transporter-like_CS"/>
</dbReference>
<dbReference type="PROSITE" id="PS00211">
    <property type="entry name" value="ABC_TRANSPORTER_1"/>
    <property type="match status" value="1"/>
</dbReference>
<sequence length="570" mass="61664">MKPHQGKYFLSVLLAIVAVLCGFLPYVAASALIARLLAGHSQAGFYVLWCVIAVLGHIAKALLSGASTLISHRAAFAVLSEMRRSLAVKLDRVPMGYLINTPSGELKTAFVERTEQLEVPLSHVIPELTANVMVPLGIVVYLFALDWRMALASLVTIPIGIFAYMIGMRSYAEKYGRVVQAKKHMGAAIVEYVGGIEVIKAFSRTDSSYRKFTEAVQANSGLMLDWMRATLPWTAIMMNVWPAVLVGVLPIGCLLTINGTLPAATFVTVIILSLGIIEPLFTAILFTSDISKISTVANELNSVLEQPEMQRPSTTVKLDGSEIVMKNVEFSYEDELVLKGVNLTVAPGKVTALVGPSGSGKSTIARLIASQWDATGGTITIGRQNIRDIPLSQISQTIAYVAQDNYLFNDTVMNNIRVGRPDASDDEVIATAKASGCHEFIMGLDHGYDTRVGFSGGHLSGGERQRIAIARAMMKDAPIIILDEATAYTDPENEAVIQGAVSRLARGKTMIVIAHRLSTVIDADAIAVVDDGRIISCDTHDNLLAHCPLYHHMWDAHESARDMATEVATK</sequence>
<keyword evidence="5 7" id="KW-1133">Transmembrane helix</keyword>
<dbReference type="CDD" id="cd07346">
    <property type="entry name" value="ABC_6TM_exporters"/>
    <property type="match status" value="1"/>
</dbReference>
<evidence type="ECO:0000256" key="3">
    <source>
        <dbReference type="ARBA" id="ARBA00022741"/>
    </source>
</evidence>
<organism evidence="10 11">
    <name type="scientific">Schaalia radingae</name>
    <dbReference type="NCBI Taxonomy" id="131110"/>
    <lineage>
        <taxon>Bacteria</taxon>
        <taxon>Bacillati</taxon>
        <taxon>Actinomycetota</taxon>
        <taxon>Actinomycetes</taxon>
        <taxon>Actinomycetales</taxon>
        <taxon>Actinomycetaceae</taxon>
        <taxon>Schaalia</taxon>
    </lineage>
</organism>
<evidence type="ECO:0000313" key="10">
    <source>
        <dbReference type="EMBL" id="SDT86102.1"/>
    </source>
</evidence>
<dbReference type="PANTHER" id="PTHR24221:SF654">
    <property type="entry name" value="ATP-BINDING CASSETTE SUB-FAMILY B MEMBER 6"/>
    <property type="match status" value="1"/>
</dbReference>
<dbReference type="PROSITE" id="PS50929">
    <property type="entry name" value="ABC_TM1F"/>
    <property type="match status" value="1"/>
</dbReference>
<evidence type="ECO:0000256" key="4">
    <source>
        <dbReference type="ARBA" id="ARBA00022840"/>
    </source>
</evidence>
<evidence type="ECO:0000259" key="8">
    <source>
        <dbReference type="PROSITE" id="PS50893"/>
    </source>
</evidence>
<evidence type="ECO:0000256" key="5">
    <source>
        <dbReference type="ARBA" id="ARBA00022989"/>
    </source>
</evidence>
<dbReference type="GO" id="GO:0005524">
    <property type="term" value="F:ATP binding"/>
    <property type="evidence" value="ECO:0007669"/>
    <property type="project" value="UniProtKB-KW"/>
</dbReference>
<evidence type="ECO:0000313" key="11">
    <source>
        <dbReference type="Proteomes" id="UP000198976"/>
    </source>
</evidence>
<dbReference type="SUPFAM" id="SSF52540">
    <property type="entry name" value="P-loop containing nucleoside triphosphate hydrolases"/>
    <property type="match status" value="1"/>
</dbReference>
<dbReference type="InterPro" id="IPR011527">
    <property type="entry name" value="ABC1_TM_dom"/>
</dbReference>
<keyword evidence="4 10" id="KW-0067">ATP-binding</keyword>
<dbReference type="Pfam" id="PF00664">
    <property type="entry name" value="ABC_membrane"/>
    <property type="match status" value="1"/>
</dbReference>
<evidence type="ECO:0000256" key="1">
    <source>
        <dbReference type="ARBA" id="ARBA00004651"/>
    </source>
</evidence>
<evidence type="ECO:0000256" key="7">
    <source>
        <dbReference type="SAM" id="Phobius"/>
    </source>
</evidence>
<dbReference type="SUPFAM" id="SSF90123">
    <property type="entry name" value="ABC transporter transmembrane region"/>
    <property type="match status" value="1"/>
</dbReference>